<feature type="non-terminal residue" evidence="8">
    <location>
        <position position="1"/>
    </location>
</feature>
<proteinExistence type="predicted"/>
<evidence type="ECO:0000256" key="2">
    <source>
        <dbReference type="ARBA" id="ARBA00022729"/>
    </source>
</evidence>
<dbReference type="SUPFAM" id="SSF57625">
    <property type="entry name" value="Invertebrate chitin-binding proteins"/>
    <property type="match status" value="1"/>
</dbReference>
<dbReference type="PANTHER" id="PTHR23301">
    <property type="entry name" value="CHITIN BINDING PERITROPHIN-A"/>
    <property type="match status" value="1"/>
</dbReference>
<sequence length="114" mass="12861">ALVQRLGTAASLLITSTLMVFFFQLLLFILSLMSAHLSAGWTECPDGKYYPDPNNCAKYYQCDHGKPVLRDCGPGTYWNPKYDVCDWPYNVDCKAAPDGGQWNKKETKTQENSQ</sequence>
<dbReference type="GO" id="GO:0005576">
    <property type="term" value="C:extracellular region"/>
    <property type="evidence" value="ECO:0007669"/>
    <property type="project" value="InterPro"/>
</dbReference>
<evidence type="ECO:0000259" key="7">
    <source>
        <dbReference type="PROSITE" id="PS50940"/>
    </source>
</evidence>
<protein>
    <recommendedName>
        <fullName evidence="7">Chitin-binding type-2 domain-containing protein</fullName>
    </recommendedName>
</protein>
<accession>A0A1B6M7C5</accession>
<dbReference type="GO" id="GO:0008061">
    <property type="term" value="F:chitin binding"/>
    <property type="evidence" value="ECO:0007669"/>
    <property type="project" value="UniProtKB-KW"/>
</dbReference>
<dbReference type="Pfam" id="PF01607">
    <property type="entry name" value="CBM_14"/>
    <property type="match status" value="1"/>
</dbReference>
<keyword evidence="5" id="KW-0325">Glycoprotein</keyword>
<dbReference type="Gene3D" id="2.170.140.10">
    <property type="entry name" value="Chitin binding domain"/>
    <property type="match status" value="1"/>
</dbReference>
<dbReference type="InterPro" id="IPR002557">
    <property type="entry name" value="Chitin-bd_dom"/>
</dbReference>
<keyword evidence="6" id="KW-0472">Membrane</keyword>
<dbReference type="EMBL" id="GEBQ01008135">
    <property type="protein sequence ID" value="JAT31842.1"/>
    <property type="molecule type" value="Transcribed_RNA"/>
</dbReference>
<keyword evidence="6" id="KW-1133">Transmembrane helix</keyword>
<reference evidence="8" key="1">
    <citation type="submission" date="2015-11" db="EMBL/GenBank/DDBJ databases">
        <title>De novo transcriptome assembly of four potential Pierce s Disease insect vectors from Arizona vineyards.</title>
        <authorList>
            <person name="Tassone E.E."/>
        </authorList>
    </citation>
    <scope>NUCLEOTIDE SEQUENCE</scope>
</reference>
<dbReference type="InterPro" id="IPR051940">
    <property type="entry name" value="Chitin_bind-dev_reg"/>
</dbReference>
<evidence type="ECO:0000256" key="3">
    <source>
        <dbReference type="ARBA" id="ARBA00022737"/>
    </source>
</evidence>
<feature type="non-terminal residue" evidence="8">
    <location>
        <position position="114"/>
    </location>
</feature>
<keyword evidence="3" id="KW-0677">Repeat</keyword>
<evidence type="ECO:0000256" key="5">
    <source>
        <dbReference type="ARBA" id="ARBA00023180"/>
    </source>
</evidence>
<dbReference type="SMART" id="SM00494">
    <property type="entry name" value="ChtBD2"/>
    <property type="match status" value="1"/>
</dbReference>
<feature type="transmembrane region" description="Helical" evidence="6">
    <location>
        <begin position="6"/>
        <end position="30"/>
    </location>
</feature>
<keyword evidence="6" id="KW-0812">Transmembrane</keyword>
<dbReference type="PANTHER" id="PTHR23301:SF0">
    <property type="entry name" value="CHITIN-BINDING TYPE-2 DOMAIN-CONTAINING PROTEIN-RELATED"/>
    <property type="match status" value="1"/>
</dbReference>
<feature type="domain" description="Chitin-binding type-2" evidence="7">
    <location>
        <begin position="41"/>
        <end position="95"/>
    </location>
</feature>
<name>A0A1B6M7C5_9HEMI</name>
<dbReference type="InterPro" id="IPR036508">
    <property type="entry name" value="Chitin-bd_dom_sf"/>
</dbReference>
<evidence type="ECO:0000256" key="1">
    <source>
        <dbReference type="ARBA" id="ARBA00022669"/>
    </source>
</evidence>
<keyword evidence="2" id="KW-0732">Signal</keyword>
<dbReference type="PROSITE" id="PS50940">
    <property type="entry name" value="CHIT_BIND_II"/>
    <property type="match status" value="1"/>
</dbReference>
<keyword evidence="1" id="KW-0147">Chitin-binding</keyword>
<evidence type="ECO:0000313" key="8">
    <source>
        <dbReference type="EMBL" id="JAT31842.1"/>
    </source>
</evidence>
<gene>
    <name evidence="8" type="ORF">g.454</name>
</gene>
<organism evidence="8">
    <name type="scientific">Graphocephala atropunctata</name>
    <dbReference type="NCBI Taxonomy" id="36148"/>
    <lineage>
        <taxon>Eukaryota</taxon>
        <taxon>Metazoa</taxon>
        <taxon>Ecdysozoa</taxon>
        <taxon>Arthropoda</taxon>
        <taxon>Hexapoda</taxon>
        <taxon>Insecta</taxon>
        <taxon>Pterygota</taxon>
        <taxon>Neoptera</taxon>
        <taxon>Paraneoptera</taxon>
        <taxon>Hemiptera</taxon>
        <taxon>Auchenorrhyncha</taxon>
        <taxon>Membracoidea</taxon>
        <taxon>Cicadellidae</taxon>
        <taxon>Cicadellinae</taxon>
        <taxon>Cicadellini</taxon>
        <taxon>Graphocephala</taxon>
    </lineage>
</organism>
<evidence type="ECO:0000256" key="6">
    <source>
        <dbReference type="SAM" id="Phobius"/>
    </source>
</evidence>
<evidence type="ECO:0000256" key="4">
    <source>
        <dbReference type="ARBA" id="ARBA00023157"/>
    </source>
</evidence>
<keyword evidence="4" id="KW-1015">Disulfide bond</keyword>
<dbReference type="AlphaFoldDB" id="A0A1B6M7C5"/>